<dbReference type="KEGG" id="mls:MSLAZ_2971"/>
<keyword evidence="4" id="KW-0479">Metal-binding</keyword>
<dbReference type="NCBIfam" id="NF005012">
    <property type="entry name" value="PRK06411.1"/>
    <property type="match status" value="1"/>
</dbReference>
<comment type="similarity">
    <text evidence="2">Belongs to the complex I 20 kDa subunit family.</text>
</comment>
<comment type="cofactor">
    <cofactor evidence="1">
        <name>[4Fe-4S] cluster</name>
        <dbReference type="ChEBI" id="CHEBI:49883"/>
    </cofactor>
</comment>
<dbReference type="STRING" id="1434111.MSLAZ_2971"/>
<dbReference type="InterPro" id="IPR052375">
    <property type="entry name" value="Complex_I_20kDa-like"/>
</dbReference>
<dbReference type="PANTHER" id="PTHR42989:SF1">
    <property type="entry name" value="FORMATE HYDROGENLYASE SUBUNIT 7-RELATED"/>
    <property type="match status" value="1"/>
</dbReference>
<keyword evidence="6" id="KW-0411">Iron-sulfur</keyword>
<sequence>MVNPLTYVFRRKVTEKFDFSDAELEALGSELKAKVNQVFGHSLAIRELDSGSDNSTEIEISNLGNPHYDVERFGVSFVASPRHADVLMVTGAVTLNMAEAVKKTYEAMPSPKFVVAVGDDACDGGIYKGSYAVLGGVDKILPVDMKIPGNPPSPKEILKGLVVLMKQASK</sequence>
<dbReference type="Pfam" id="PF01058">
    <property type="entry name" value="Oxidored_q6"/>
    <property type="match status" value="1"/>
</dbReference>
<keyword evidence="5" id="KW-0408">Iron</keyword>
<dbReference type="PANTHER" id="PTHR42989">
    <property type="entry name" value="HYDROGENASE-4 COMPONENT I"/>
    <property type="match status" value="1"/>
</dbReference>
<evidence type="ECO:0000313" key="9">
    <source>
        <dbReference type="Proteomes" id="UP000033072"/>
    </source>
</evidence>
<evidence type="ECO:0000259" key="7">
    <source>
        <dbReference type="Pfam" id="PF01058"/>
    </source>
</evidence>
<keyword evidence="9" id="KW-1185">Reference proteome</keyword>
<dbReference type="GO" id="GO:0046872">
    <property type="term" value="F:metal ion binding"/>
    <property type="evidence" value="ECO:0007669"/>
    <property type="project" value="UniProtKB-KW"/>
</dbReference>
<name>A0A0E3S9F2_9EURY</name>
<evidence type="ECO:0000256" key="4">
    <source>
        <dbReference type="ARBA" id="ARBA00022723"/>
    </source>
</evidence>
<dbReference type="GO" id="GO:0051539">
    <property type="term" value="F:4 iron, 4 sulfur cluster binding"/>
    <property type="evidence" value="ECO:0007669"/>
    <property type="project" value="UniProtKB-KW"/>
</dbReference>
<dbReference type="InterPro" id="IPR006137">
    <property type="entry name" value="NADH_UbQ_OxRdtase-like_20kDa"/>
</dbReference>
<gene>
    <name evidence="8" type="ORF">MSLAZ_2971</name>
</gene>
<evidence type="ECO:0000256" key="1">
    <source>
        <dbReference type="ARBA" id="ARBA00001966"/>
    </source>
</evidence>
<proteinExistence type="inferred from homology"/>
<evidence type="ECO:0000256" key="3">
    <source>
        <dbReference type="ARBA" id="ARBA00022485"/>
    </source>
</evidence>
<dbReference type="OrthoDB" id="5740at2157"/>
<reference evidence="8 9" key="1">
    <citation type="submission" date="2014-07" db="EMBL/GenBank/DDBJ databases">
        <title>Methanogenic archaea and the global carbon cycle.</title>
        <authorList>
            <person name="Henriksen J.R."/>
            <person name="Luke J."/>
            <person name="Reinhart S."/>
            <person name="Benedict M.N."/>
            <person name="Youngblut N.D."/>
            <person name="Metcalf M.E."/>
            <person name="Whitaker R.J."/>
            <person name="Metcalf W.W."/>
        </authorList>
    </citation>
    <scope>NUCLEOTIDE SEQUENCE [LARGE SCALE GENOMIC DNA]</scope>
    <source>
        <strain evidence="8 9">Z-7289</strain>
    </source>
</reference>
<accession>A0A0E3S9F2</accession>
<protein>
    <submittedName>
        <fullName evidence="8">Hydrogenase, group 4, HycG subunit, putative</fullName>
    </submittedName>
</protein>
<keyword evidence="3" id="KW-0004">4Fe-4S</keyword>
<organism evidence="8 9">
    <name type="scientific">Methanosarcina lacustris Z-7289</name>
    <dbReference type="NCBI Taxonomy" id="1434111"/>
    <lineage>
        <taxon>Archaea</taxon>
        <taxon>Methanobacteriati</taxon>
        <taxon>Methanobacteriota</taxon>
        <taxon>Stenosarchaea group</taxon>
        <taxon>Methanomicrobia</taxon>
        <taxon>Methanosarcinales</taxon>
        <taxon>Methanosarcinaceae</taxon>
        <taxon>Methanosarcina</taxon>
    </lineage>
</organism>
<evidence type="ECO:0000313" key="8">
    <source>
        <dbReference type="EMBL" id="AKB76232.1"/>
    </source>
</evidence>
<dbReference type="EMBL" id="CP009515">
    <property type="protein sequence ID" value="AKB76232.1"/>
    <property type="molecule type" value="Genomic_DNA"/>
</dbReference>
<dbReference type="Gene3D" id="3.40.50.12280">
    <property type="match status" value="1"/>
</dbReference>
<evidence type="ECO:0000256" key="5">
    <source>
        <dbReference type="ARBA" id="ARBA00023004"/>
    </source>
</evidence>
<dbReference type="HOGENOM" id="CLU_055737_7_3_2"/>
<feature type="domain" description="NADH:ubiquinone oxidoreductase-like 20kDa subunit" evidence="7">
    <location>
        <begin position="57"/>
        <end position="162"/>
    </location>
</feature>
<dbReference type="PATRIC" id="fig|1434111.4.peg.3928"/>
<dbReference type="AlphaFoldDB" id="A0A0E3S9F2"/>
<dbReference type="GeneID" id="24807843"/>
<dbReference type="RefSeq" id="WP_048128354.1">
    <property type="nucleotide sequence ID" value="NZ_CP009515.1"/>
</dbReference>
<evidence type="ECO:0000256" key="6">
    <source>
        <dbReference type="ARBA" id="ARBA00023014"/>
    </source>
</evidence>
<dbReference type="Proteomes" id="UP000033072">
    <property type="component" value="Chromosome"/>
</dbReference>
<dbReference type="SUPFAM" id="SSF56770">
    <property type="entry name" value="HydA/Nqo6-like"/>
    <property type="match status" value="1"/>
</dbReference>
<evidence type="ECO:0000256" key="2">
    <source>
        <dbReference type="ARBA" id="ARBA00009173"/>
    </source>
</evidence>